<dbReference type="Proteomes" id="UP001165422">
    <property type="component" value="Unassembled WGS sequence"/>
</dbReference>
<evidence type="ECO:0000313" key="2">
    <source>
        <dbReference type="EMBL" id="MCC9296147.1"/>
    </source>
</evidence>
<name>A0ABS8N8L1_9CLOT</name>
<keyword evidence="3" id="KW-1185">Reference proteome</keyword>
<accession>A0ABS8N8L1</accession>
<feature type="signal peptide" evidence="1">
    <location>
        <begin position="1"/>
        <end position="26"/>
    </location>
</feature>
<reference evidence="2" key="1">
    <citation type="submission" date="2021-11" db="EMBL/GenBank/DDBJ databases">
        <authorList>
            <person name="Qingchun L."/>
            <person name="Dong Z."/>
            <person name="Zongwei Q."/>
            <person name="Jia Z."/>
            <person name="Duotao L."/>
        </authorList>
    </citation>
    <scope>NUCLEOTIDE SEQUENCE</scope>
    <source>
        <strain evidence="2">WLY-B-L2</strain>
    </source>
</reference>
<feature type="chain" id="PRO_5046823730" evidence="1">
    <location>
        <begin position="27"/>
        <end position="277"/>
    </location>
</feature>
<dbReference type="RefSeq" id="WP_229981862.1">
    <property type="nucleotide sequence ID" value="NZ_JAJJPB010000024.1"/>
</dbReference>
<sequence>MNKKRLLTATLASVLIAASTAVIAFASQYSASSTKNVVKLAGDKENSTSKAAASKTVTLNTDTGEIILTDTDQAELTDELKKMENGTIRSKPEAVQDLKNLINDIKSGKIKLLDISDEQAVKTAKNAIKYYTGLDVEEVIRRDGLRPYITRYNSPYAWGPDILVSFDGEGNTKDNISASISAVDGKVYNVTAIIGRYPKVNIDNDKVNEAAASFLKDKGFGDNFKSIAVDNEKTSAGIVGAKALYEDGTEILMEFNASDNSVVNFTHYNLKTMKFAK</sequence>
<dbReference type="EMBL" id="JAJJPB010000024">
    <property type="protein sequence ID" value="MCC9296147.1"/>
    <property type="molecule type" value="Genomic_DNA"/>
</dbReference>
<gene>
    <name evidence="2" type="ORF">LN736_14905</name>
</gene>
<evidence type="ECO:0000313" key="3">
    <source>
        <dbReference type="Proteomes" id="UP001165422"/>
    </source>
</evidence>
<comment type="caution">
    <text evidence="2">The sequence shown here is derived from an EMBL/GenBank/DDBJ whole genome shotgun (WGS) entry which is preliminary data.</text>
</comment>
<protein>
    <submittedName>
        <fullName evidence="2">Uncharacterized protein</fullName>
    </submittedName>
</protein>
<evidence type="ECO:0000256" key="1">
    <source>
        <dbReference type="SAM" id="SignalP"/>
    </source>
</evidence>
<organism evidence="2 3">
    <name type="scientific">Clostridium aromativorans</name>
    <dbReference type="NCBI Taxonomy" id="2836848"/>
    <lineage>
        <taxon>Bacteria</taxon>
        <taxon>Bacillati</taxon>
        <taxon>Bacillota</taxon>
        <taxon>Clostridia</taxon>
        <taxon>Eubacteriales</taxon>
        <taxon>Clostridiaceae</taxon>
        <taxon>Clostridium</taxon>
    </lineage>
</organism>
<keyword evidence="1" id="KW-0732">Signal</keyword>
<proteinExistence type="predicted"/>